<keyword evidence="2" id="KW-1185">Reference proteome</keyword>
<comment type="caution">
    <text evidence="1">The sequence shown here is derived from an EMBL/GenBank/DDBJ whole genome shotgun (WGS) entry which is preliminary data.</text>
</comment>
<name>A0A317PIV2_9HYPH</name>
<accession>A0A317PIV2</accession>
<dbReference type="EMBL" id="QGTR01000006">
    <property type="protein sequence ID" value="PWV97517.1"/>
    <property type="molecule type" value="Genomic_DNA"/>
</dbReference>
<evidence type="ECO:0000313" key="1">
    <source>
        <dbReference type="EMBL" id="PWV97517.1"/>
    </source>
</evidence>
<proteinExistence type="predicted"/>
<dbReference type="AlphaFoldDB" id="A0A317PIV2"/>
<protein>
    <submittedName>
        <fullName evidence="1">Uncharacterized protein</fullName>
    </submittedName>
</protein>
<gene>
    <name evidence="1" type="ORF">DFR52_10640</name>
</gene>
<dbReference type="OrthoDB" id="7658594at2"/>
<sequence>MTPQALAKAEATALRVITESDDAEKIRNIMESAKRLGSEPVREAAFRKLIHLLPEEDPGTFEHDFWQTIHAFEEVLRDERGKTVRLSRTRQKITRVGIRRTLEDFATASQATDGFRMLIERGMPELTGEAIVLRHSESFPDDVVAAARNRLLGANVDITALKKCVSWS</sequence>
<reference evidence="1 2" key="1">
    <citation type="submission" date="2018-05" db="EMBL/GenBank/DDBJ databases">
        <title>Genomic Encyclopedia of Type Strains, Phase IV (KMG-IV): sequencing the most valuable type-strain genomes for metagenomic binning, comparative biology and taxonomic classification.</title>
        <authorList>
            <person name="Goeker M."/>
        </authorList>
    </citation>
    <scope>NUCLEOTIDE SEQUENCE [LARGE SCALE GENOMIC DNA]</scope>
    <source>
        <strain evidence="1 2">DSM 16791</strain>
    </source>
</reference>
<evidence type="ECO:0000313" key="2">
    <source>
        <dbReference type="Proteomes" id="UP000246352"/>
    </source>
</evidence>
<dbReference type="Proteomes" id="UP000246352">
    <property type="component" value="Unassembled WGS sequence"/>
</dbReference>
<dbReference type="RefSeq" id="WP_110033830.1">
    <property type="nucleotide sequence ID" value="NZ_QGTR01000006.1"/>
</dbReference>
<organism evidence="1 2">
    <name type="scientific">Hoeflea marina</name>
    <dbReference type="NCBI Taxonomy" id="274592"/>
    <lineage>
        <taxon>Bacteria</taxon>
        <taxon>Pseudomonadati</taxon>
        <taxon>Pseudomonadota</taxon>
        <taxon>Alphaproteobacteria</taxon>
        <taxon>Hyphomicrobiales</taxon>
        <taxon>Rhizobiaceae</taxon>
        <taxon>Hoeflea</taxon>
    </lineage>
</organism>